<keyword evidence="1" id="KW-1185">Reference proteome</keyword>
<dbReference type="Proteomes" id="UP000887575">
    <property type="component" value="Unassembled WGS sequence"/>
</dbReference>
<sequence length="207" mass="24133">MAGFVNPFRPKMLHRSQTLNEATLLPERKRFALSFGLHSSVNRSLDSSDSDDSVIEEKSFIWDWPFSADRIAQGMYTKEKFVVILPFNKGGTGDKNGTTKKFERIAESNFSWSLGLSRDDKLQSTCFWRLEIEIQRDLNALVLVASRDISRYDDKTKRLKRCRKVYRLPEYYDVATTTTTMFDWAVVIEAKKRQINRPMLRRESTLT</sequence>
<dbReference type="AlphaFoldDB" id="A0AAF3EAV0"/>
<dbReference type="WBParaSite" id="MBELARI_LOCUS11057">
    <property type="protein sequence ID" value="MBELARI_LOCUS11057"/>
    <property type="gene ID" value="MBELARI_LOCUS11057"/>
</dbReference>
<reference evidence="2" key="1">
    <citation type="submission" date="2024-02" db="UniProtKB">
        <authorList>
            <consortium name="WormBaseParasite"/>
        </authorList>
    </citation>
    <scope>IDENTIFICATION</scope>
</reference>
<proteinExistence type="predicted"/>
<evidence type="ECO:0000313" key="1">
    <source>
        <dbReference type="Proteomes" id="UP000887575"/>
    </source>
</evidence>
<evidence type="ECO:0000313" key="2">
    <source>
        <dbReference type="WBParaSite" id="MBELARI_LOCUS11057"/>
    </source>
</evidence>
<organism evidence="1 2">
    <name type="scientific">Mesorhabditis belari</name>
    <dbReference type="NCBI Taxonomy" id="2138241"/>
    <lineage>
        <taxon>Eukaryota</taxon>
        <taxon>Metazoa</taxon>
        <taxon>Ecdysozoa</taxon>
        <taxon>Nematoda</taxon>
        <taxon>Chromadorea</taxon>
        <taxon>Rhabditida</taxon>
        <taxon>Rhabditina</taxon>
        <taxon>Rhabditomorpha</taxon>
        <taxon>Rhabditoidea</taxon>
        <taxon>Rhabditidae</taxon>
        <taxon>Mesorhabditinae</taxon>
        <taxon>Mesorhabditis</taxon>
    </lineage>
</organism>
<name>A0AAF3EAV0_9BILA</name>
<accession>A0AAF3EAV0</accession>
<protein>
    <submittedName>
        <fullName evidence="2">Uncharacterized protein</fullName>
    </submittedName>
</protein>